<dbReference type="Proteomes" id="UP000230002">
    <property type="component" value="Unassembled WGS sequence"/>
</dbReference>
<comment type="caution">
    <text evidence="4">The sequence shown here is derived from an EMBL/GenBank/DDBJ whole genome shotgun (WGS) entry which is preliminary data.</text>
</comment>
<dbReference type="PANTHER" id="PTHR47706:SF9">
    <property type="entry name" value="NMRA-LIKE DOMAIN-CONTAINING PROTEIN-RELATED"/>
    <property type="match status" value="1"/>
</dbReference>
<dbReference type="EMBL" id="AYKW01000001">
    <property type="protein sequence ID" value="PIL36613.1"/>
    <property type="molecule type" value="Genomic_DNA"/>
</dbReference>
<proteinExistence type="predicted"/>
<dbReference type="InterPro" id="IPR051609">
    <property type="entry name" value="NmrA/Isoflavone_reductase-like"/>
</dbReference>
<dbReference type="STRING" id="1077348.A0A2G8SSC8"/>
<dbReference type="InterPro" id="IPR036291">
    <property type="entry name" value="NAD(P)-bd_dom_sf"/>
</dbReference>
<dbReference type="GO" id="GO:0016491">
    <property type="term" value="F:oxidoreductase activity"/>
    <property type="evidence" value="ECO:0007669"/>
    <property type="project" value="UniProtKB-KW"/>
</dbReference>
<keyword evidence="2" id="KW-0560">Oxidoreductase</keyword>
<evidence type="ECO:0000256" key="1">
    <source>
        <dbReference type="ARBA" id="ARBA00022857"/>
    </source>
</evidence>
<dbReference type="PANTHER" id="PTHR47706">
    <property type="entry name" value="NMRA-LIKE FAMILY PROTEIN"/>
    <property type="match status" value="1"/>
</dbReference>
<dbReference type="AlphaFoldDB" id="A0A2G8SSC8"/>
<sequence length="283" mass="31080">MPTATSNVKATVAILGGTGNLGYYISKIFLTEYRWAFPTVRLTTRDASSAKAQELIELGAELHPFDGSLDTSLAGVDVVVNTLSSSPTPEFKTGLLHAVVRHGVKVYFPSEFGGYDVTQNLFPGYEHPEWVKKGDLAIETHAIMDGKVKVVRLDNGGFLTWMVGPGRMFNWDAETNVVVLALDPATAATVPAKIRVAGNIHDFEEIREIVSRVQGIPKDEIICKDLTAAKEALKKKPSSTVFDYVKLFSGEGAMDFTDNDNELVNPGQSLWKWKTVEEEFRGL</sequence>
<gene>
    <name evidence="4" type="ORF">GSI_00302</name>
</gene>
<evidence type="ECO:0000313" key="5">
    <source>
        <dbReference type="Proteomes" id="UP000230002"/>
    </source>
</evidence>
<dbReference type="InterPro" id="IPR008030">
    <property type="entry name" value="NmrA-like"/>
</dbReference>
<evidence type="ECO:0000256" key="2">
    <source>
        <dbReference type="ARBA" id="ARBA00023002"/>
    </source>
</evidence>
<dbReference type="Pfam" id="PF05368">
    <property type="entry name" value="NmrA"/>
    <property type="match status" value="1"/>
</dbReference>
<feature type="domain" description="NmrA-like" evidence="3">
    <location>
        <begin position="9"/>
        <end position="124"/>
    </location>
</feature>
<dbReference type="Gene3D" id="3.40.50.720">
    <property type="entry name" value="NAD(P)-binding Rossmann-like Domain"/>
    <property type="match status" value="1"/>
</dbReference>
<dbReference type="OrthoDB" id="5283654at2759"/>
<protein>
    <recommendedName>
        <fullName evidence="3">NmrA-like domain-containing protein</fullName>
    </recommendedName>
</protein>
<keyword evidence="5" id="KW-1185">Reference proteome</keyword>
<accession>A0A2G8SSC8</accession>
<reference evidence="4 5" key="1">
    <citation type="journal article" date="2015" name="Sci. Rep.">
        <title>Chromosome-level genome map provides insights into diverse defense mechanisms in the medicinal fungus Ganoderma sinense.</title>
        <authorList>
            <person name="Zhu Y."/>
            <person name="Xu J."/>
            <person name="Sun C."/>
            <person name="Zhou S."/>
            <person name="Xu H."/>
            <person name="Nelson D.R."/>
            <person name="Qian J."/>
            <person name="Song J."/>
            <person name="Luo H."/>
            <person name="Xiang L."/>
            <person name="Li Y."/>
            <person name="Xu Z."/>
            <person name="Ji A."/>
            <person name="Wang L."/>
            <person name="Lu S."/>
            <person name="Hayward A."/>
            <person name="Sun W."/>
            <person name="Li X."/>
            <person name="Schwartz D.C."/>
            <person name="Wang Y."/>
            <person name="Chen S."/>
        </authorList>
    </citation>
    <scope>NUCLEOTIDE SEQUENCE [LARGE SCALE GENOMIC DNA]</scope>
    <source>
        <strain evidence="4 5">ZZ0214-1</strain>
    </source>
</reference>
<name>A0A2G8SSC8_9APHY</name>
<evidence type="ECO:0000313" key="4">
    <source>
        <dbReference type="EMBL" id="PIL36613.1"/>
    </source>
</evidence>
<dbReference type="SUPFAM" id="SSF51735">
    <property type="entry name" value="NAD(P)-binding Rossmann-fold domains"/>
    <property type="match status" value="1"/>
</dbReference>
<evidence type="ECO:0000259" key="3">
    <source>
        <dbReference type="Pfam" id="PF05368"/>
    </source>
</evidence>
<keyword evidence="1" id="KW-0521">NADP</keyword>
<organism evidence="4 5">
    <name type="scientific">Ganoderma sinense ZZ0214-1</name>
    <dbReference type="NCBI Taxonomy" id="1077348"/>
    <lineage>
        <taxon>Eukaryota</taxon>
        <taxon>Fungi</taxon>
        <taxon>Dikarya</taxon>
        <taxon>Basidiomycota</taxon>
        <taxon>Agaricomycotina</taxon>
        <taxon>Agaricomycetes</taxon>
        <taxon>Polyporales</taxon>
        <taxon>Polyporaceae</taxon>
        <taxon>Ganoderma</taxon>
    </lineage>
</organism>